<dbReference type="Pfam" id="PF01048">
    <property type="entry name" value="PNP_UDP_1"/>
    <property type="match status" value="1"/>
</dbReference>
<dbReference type="RefSeq" id="WP_382258064.1">
    <property type="nucleotide sequence ID" value="NZ_JBHTBX010000008.1"/>
</dbReference>
<evidence type="ECO:0000256" key="5">
    <source>
        <dbReference type="ARBA" id="ARBA00023167"/>
    </source>
</evidence>
<dbReference type="EMBL" id="JBHTBX010000008">
    <property type="protein sequence ID" value="MFC7435417.1"/>
    <property type="molecule type" value="Genomic_DNA"/>
</dbReference>
<keyword evidence="7" id="KW-0326">Glycosidase</keyword>
<dbReference type="EC" id="3.2.2.9" evidence="2"/>
<dbReference type="CDD" id="cd09008">
    <property type="entry name" value="MTAN"/>
    <property type="match status" value="1"/>
</dbReference>
<dbReference type="InterPro" id="IPR010049">
    <property type="entry name" value="MTA_SAH_Nsdase"/>
</dbReference>
<evidence type="ECO:0000256" key="2">
    <source>
        <dbReference type="ARBA" id="ARBA00011974"/>
    </source>
</evidence>
<gene>
    <name evidence="7" type="ORF">ACFQNJ_12965</name>
</gene>
<evidence type="ECO:0000259" key="6">
    <source>
        <dbReference type="Pfam" id="PF01048"/>
    </source>
</evidence>
<dbReference type="GO" id="GO:0008782">
    <property type="term" value="F:adenosylhomocysteine nucleosidase activity"/>
    <property type="evidence" value="ECO:0007669"/>
    <property type="project" value="UniProtKB-EC"/>
</dbReference>
<protein>
    <recommendedName>
        <fullName evidence="2">adenosylhomocysteine nucleosidase</fullName>
        <ecNumber evidence="2">3.2.2.9</ecNumber>
    </recommendedName>
</protein>
<keyword evidence="4 7" id="KW-0378">Hydrolase</keyword>
<evidence type="ECO:0000313" key="7">
    <source>
        <dbReference type="EMBL" id="MFC7435417.1"/>
    </source>
</evidence>
<dbReference type="InterPro" id="IPR035994">
    <property type="entry name" value="Nucleoside_phosphorylase_sf"/>
</dbReference>
<evidence type="ECO:0000256" key="3">
    <source>
        <dbReference type="ARBA" id="ARBA00022605"/>
    </source>
</evidence>
<organism evidence="7 8">
    <name type="scientific">Hydrogenophaga bisanensis</name>
    <dbReference type="NCBI Taxonomy" id="439611"/>
    <lineage>
        <taxon>Bacteria</taxon>
        <taxon>Pseudomonadati</taxon>
        <taxon>Pseudomonadota</taxon>
        <taxon>Betaproteobacteria</taxon>
        <taxon>Burkholderiales</taxon>
        <taxon>Comamonadaceae</taxon>
        <taxon>Hydrogenophaga</taxon>
    </lineage>
</organism>
<keyword evidence="3" id="KW-0028">Amino-acid biosynthesis</keyword>
<evidence type="ECO:0000256" key="1">
    <source>
        <dbReference type="ARBA" id="ARBA00004945"/>
    </source>
</evidence>
<evidence type="ECO:0000256" key="4">
    <source>
        <dbReference type="ARBA" id="ARBA00022801"/>
    </source>
</evidence>
<dbReference type="Gene3D" id="3.40.50.1580">
    <property type="entry name" value="Nucleoside phosphorylase domain"/>
    <property type="match status" value="1"/>
</dbReference>
<dbReference type="SUPFAM" id="SSF53167">
    <property type="entry name" value="Purine and uridine phosphorylases"/>
    <property type="match status" value="1"/>
</dbReference>
<dbReference type="NCBIfam" id="TIGR01704">
    <property type="entry name" value="MTA_SAH-Nsdase"/>
    <property type="match status" value="1"/>
</dbReference>
<comment type="pathway">
    <text evidence="1">Amino-acid biosynthesis; L-methionine biosynthesis via salvage pathway; S-methyl-5-thio-alpha-D-ribose 1-phosphate from S-methyl-5'-thioadenosine (hydrolase route): step 1/2.</text>
</comment>
<evidence type="ECO:0000313" key="8">
    <source>
        <dbReference type="Proteomes" id="UP001596495"/>
    </source>
</evidence>
<dbReference type="PANTHER" id="PTHR46832">
    <property type="entry name" value="5'-METHYLTHIOADENOSINE/S-ADENOSYLHOMOCYSTEINE NUCLEOSIDASE"/>
    <property type="match status" value="1"/>
</dbReference>
<name>A0ABW2RBF0_9BURK</name>
<sequence>MGRKIAVISALQEELSEILQLMPDEQRVPIGGRTFWQGHLQDHDVVAVLSGIGKVAAATTTAVLLERFEPEMVIVTGVAGGLSMDASVGDIVVGTGFSQHDMDASPLFQRWEMPGYGRSRFDADPVLVQVLQEAAKDAVTWLPKLLDAQTMTELGLHRPHVHQGDIITGDRFISTAADSNALRAAFPEAWAVDMETAAVAQVCHDHGIPFGAVRVVSDRADEEAHVDFQHFLNQVARHYSARIVRKALNLL</sequence>
<keyword evidence="8" id="KW-1185">Reference proteome</keyword>
<dbReference type="NCBIfam" id="NF004079">
    <property type="entry name" value="PRK05584.1"/>
    <property type="match status" value="1"/>
</dbReference>
<proteinExistence type="predicted"/>
<comment type="caution">
    <text evidence="7">The sequence shown here is derived from an EMBL/GenBank/DDBJ whole genome shotgun (WGS) entry which is preliminary data.</text>
</comment>
<accession>A0ABW2RBF0</accession>
<dbReference type="PANTHER" id="PTHR46832:SF1">
    <property type="entry name" value="5'-METHYLTHIOADENOSINE_S-ADENOSYLHOMOCYSTEINE NUCLEOSIDASE"/>
    <property type="match status" value="1"/>
</dbReference>
<dbReference type="Proteomes" id="UP001596495">
    <property type="component" value="Unassembled WGS sequence"/>
</dbReference>
<reference evidence="8" key="1">
    <citation type="journal article" date="2019" name="Int. J. Syst. Evol. Microbiol.">
        <title>The Global Catalogue of Microorganisms (GCM) 10K type strain sequencing project: providing services to taxonomists for standard genome sequencing and annotation.</title>
        <authorList>
            <consortium name="The Broad Institute Genomics Platform"/>
            <consortium name="The Broad Institute Genome Sequencing Center for Infectious Disease"/>
            <person name="Wu L."/>
            <person name="Ma J."/>
        </authorList>
    </citation>
    <scope>NUCLEOTIDE SEQUENCE [LARGE SCALE GENOMIC DNA]</scope>
    <source>
        <strain evidence="8">CCUG 54518</strain>
    </source>
</reference>
<keyword evidence="5" id="KW-0486">Methionine biosynthesis</keyword>
<dbReference type="InterPro" id="IPR000845">
    <property type="entry name" value="Nucleoside_phosphorylase_d"/>
</dbReference>
<feature type="domain" description="Nucleoside phosphorylase" evidence="6">
    <location>
        <begin position="4"/>
        <end position="248"/>
    </location>
</feature>